<evidence type="ECO:0000313" key="5">
    <source>
        <dbReference type="Proteomes" id="UP000292447"/>
    </source>
</evidence>
<keyword evidence="2" id="KW-0472">Membrane</keyword>
<dbReference type="AlphaFoldDB" id="A0A4P6XNH1"/>
<protein>
    <submittedName>
        <fullName evidence="4">RIC1 protein</fullName>
    </submittedName>
</protein>
<evidence type="ECO:0000313" key="4">
    <source>
        <dbReference type="EMBL" id="QBM87796.1"/>
    </source>
</evidence>
<dbReference type="Proteomes" id="UP000292447">
    <property type="component" value="Chromosome II"/>
</dbReference>
<evidence type="ECO:0000256" key="2">
    <source>
        <dbReference type="ARBA" id="ARBA00023136"/>
    </source>
</evidence>
<dbReference type="Pfam" id="PF07064">
    <property type="entry name" value="RIC1"/>
    <property type="match status" value="1"/>
</dbReference>
<dbReference type="InterPro" id="IPR009771">
    <property type="entry name" value="RIC1_C"/>
</dbReference>
<dbReference type="GO" id="GO:0042147">
    <property type="term" value="P:retrograde transport, endosome to Golgi"/>
    <property type="evidence" value="ECO:0007669"/>
    <property type="project" value="TreeGrafter"/>
</dbReference>
<keyword evidence="5" id="KW-1185">Reference proteome</keyword>
<reference evidence="5" key="1">
    <citation type="submission" date="2019-03" db="EMBL/GenBank/DDBJ databases">
        <title>Snf2 controls pulcherriminic acid biosynthesis and connects pigmentation and antifungal activity of the yeast Metschnikowia pulcherrima.</title>
        <authorList>
            <person name="Gore-Lloyd D."/>
            <person name="Sumann I."/>
            <person name="Brachmann A.O."/>
            <person name="Schneeberger K."/>
            <person name="Ortiz-Merino R.A."/>
            <person name="Moreno-Beltran M."/>
            <person name="Schlaefli M."/>
            <person name="Kirner P."/>
            <person name="Santos Kron A."/>
            <person name="Wolfe K.H."/>
            <person name="Piel J."/>
            <person name="Ahrens C.H."/>
            <person name="Henk D."/>
            <person name="Freimoser F.M."/>
        </authorList>
    </citation>
    <scope>NUCLEOTIDE SEQUENCE [LARGE SCALE GENOMIC DNA]</scope>
    <source>
        <strain evidence="5">APC 1.2</strain>
    </source>
</reference>
<dbReference type="STRING" id="2163413.A0A4P6XNH1"/>
<name>A0A4P6XNH1_9ASCO</name>
<evidence type="ECO:0000259" key="3">
    <source>
        <dbReference type="Pfam" id="PF07064"/>
    </source>
</evidence>
<dbReference type="GO" id="GO:0034066">
    <property type="term" value="C:Ric1-Rgp1 guanyl-nucleotide exchange factor complex"/>
    <property type="evidence" value="ECO:0007669"/>
    <property type="project" value="InterPro"/>
</dbReference>
<organism evidence="4 5">
    <name type="scientific">Metschnikowia aff. pulcherrima</name>
    <dbReference type="NCBI Taxonomy" id="2163413"/>
    <lineage>
        <taxon>Eukaryota</taxon>
        <taxon>Fungi</taxon>
        <taxon>Dikarya</taxon>
        <taxon>Ascomycota</taxon>
        <taxon>Saccharomycotina</taxon>
        <taxon>Pichiomycetes</taxon>
        <taxon>Metschnikowiaceae</taxon>
        <taxon>Metschnikowia</taxon>
    </lineage>
</organism>
<dbReference type="SUPFAM" id="SSF50969">
    <property type="entry name" value="YVTN repeat-like/Quinoprotein amine dehydrogenase"/>
    <property type="match status" value="1"/>
</dbReference>
<comment type="subcellular location">
    <subcellularLocation>
        <location evidence="1">Membrane</location>
    </subcellularLocation>
</comment>
<dbReference type="PANTHER" id="PTHR22746">
    <property type="entry name" value="RAB6A-GEF COMPLEX PARTNER PROTEIN 1"/>
    <property type="match status" value="1"/>
</dbReference>
<evidence type="ECO:0000256" key="1">
    <source>
        <dbReference type="ARBA" id="ARBA00004370"/>
    </source>
</evidence>
<dbReference type="PANTHER" id="PTHR22746:SF10">
    <property type="entry name" value="GUANINE NUCLEOTIDE EXCHANGE FACTOR SUBUNIT RIC1"/>
    <property type="match status" value="1"/>
</dbReference>
<dbReference type="InterPro" id="IPR040096">
    <property type="entry name" value="Ric1"/>
</dbReference>
<feature type="domain" description="RIC1 C-terminal alpha solenoid region" evidence="3">
    <location>
        <begin position="857"/>
        <end position="1015"/>
    </location>
</feature>
<dbReference type="EMBL" id="CP034457">
    <property type="protein sequence ID" value="QBM87796.1"/>
    <property type="molecule type" value="Genomic_DNA"/>
</dbReference>
<dbReference type="GO" id="GO:0000139">
    <property type="term" value="C:Golgi membrane"/>
    <property type="evidence" value="ECO:0007669"/>
    <property type="project" value="TreeGrafter"/>
</dbReference>
<proteinExistence type="predicted"/>
<sequence length="1021" mass="115674">MAWIASLPSLQIPLPLASPVVSVEPIPHSNLVALITASCITVFDTKTLLPLALHARLPECLQTHGESVDAKVRDVALDTASGEKMTLLDVHVRTQNNFVLLYHISVNHNKSLYEVVDASSTENVLQNSLPLAAQSTKNSLSGMFKLATQSLLHGQTMGSNMASVEHFEHASVDDEQRNGYIPLVKVALVKILKLSAKITGFWCKPNSRNLIFFNGESLLQLLNIKTFKSDSVKLAEASWYSDTLLLEYNANENYFLHVNCANDVSLLQLDRLSGELLVSHTALATLDCSARKIAFNPQNDLLLLETDTDLRLYTFNKGTAQGLQFLRTMKKFAEPHGIEFGWSPCGEFFYYIDVSTHFWQLISKNGRVHFGSAHVVSELAAANTQNPDSLIKDAGFCHISLCAVSSNAQCLFLIDTKRQTLFKIDLFRQIETLERPLFYDHYYLSRLDPANPGSFLRVPLPPFIQKILAEMQWINGGSLKKALKVPTAKLTARFNSLKQLSLSYGREIAISTPICAGLECLQVYWFQFYNHYMGLMNVVDHIWLGDYLLLINRVPRENSAETSIPEDFMEDELVLLNTEQAKYGAGGVKFKFDSDLISWRHTFKSRILEMEVSEGENAEVRTLTIVTHDMKIIMIDFNLDSVSQAETPDFKLDSSKISIRVRRTIHLSSIKHKLAISSLKNIFTIMSKHFFFLLDNGDCFLLKNQATPPPNGLAHETNASNMYELIKVNSAVDRFQVLPIRYNDMVSGTYLTLFKGDDVLVYDLQELLARAHEYEDTDVSGDVDVVKRLKPVRAHTTGFSPVQVFQSSGTIGILGFECQVLWKNETLILKQKPGRLLVLDKFVHRDLFEARLSEIVINAKYAGFENFAYCLELLLFEQLDSSESEDSFKRVCGLVGANPAAYRIFVNFLRKIEVHYWDRFFNTLKLTPLEFMNKLIASHNVDLCYNYLSIYLNFKKEHDRADSPEEYDDLLGETEQLVILKIVDMLQKDEKWDECFELCRFIKLLQPLGTLLTKVRASISA</sequence>
<dbReference type="GO" id="GO:0006886">
    <property type="term" value="P:intracellular protein transport"/>
    <property type="evidence" value="ECO:0007669"/>
    <property type="project" value="InterPro"/>
</dbReference>
<dbReference type="InterPro" id="IPR011044">
    <property type="entry name" value="Quino_amine_DH_bsu"/>
</dbReference>
<accession>A0A4P6XNH1</accession>
<dbReference type="GO" id="GO:0005829">
    <property type="term" value="C:cytosol"/>
    <property type="evidence" value="ECO:0007669"/>
    <property type="project" value="TreeGrafter"/>
</dbReference>
<gene>
    <name evidence="4" type="primary">MPUL0B10080</name>
    <name evidence="4" type="ORF">METSCH_B10080</name>
</gene>